<dbReference type="CDD" id="cd01650">
    <property type="entry name" value="RT_nLTR_like"/>
    <property type="match status" value="1"/>
</dbReference>
<dbReference type="AlphaFoldDB" id="A0A2N9EZ26"/>
<dbReference type="PANTHER" id="PTHR33116:SF86">
    <property type="entry name" value="REVERSE TRANSCRIPTASE DOMAIN-CONTAINING PROTEIN"/>
    <property type="match status" value="1"/>
</dbReference>
<organism evidence="2">
    <name type="scientific">Fagus sylvatica</name>
    <name type="common">Beechnut</name>
    <dbReference type="NCBI Taxonomy" id="28930"/>
    <lineage>
        <taxon>Eukaryota</taxon>
        <taxon>Viridiplantae</taxon>
        <taxon>Streptophyta</taxon>
        <taxon>Embryophyta</taxon>
        <taxon>Tracheophyta</taxon>
        <taxon>Spermatophyta</taxon>
        <taxon>Magnoliopsida</taxon>
        <taxon>eudicotyledons</taxon>
        <taxon>Gunneridae</taxon>
        <taxon>Pentapetalae</taxon>
        <taxon>rosids</taxon>
        <taxon>fabids</taxon>
        <taxon>Fagales</taxon>
        <taxon>Fagaceae</taxon>
        <taxon>Fagus</taxon>
    </lineage>
</organism>
<dbReference type="InterPro" id="IPR036691">
    <property type="entry name" value="Endo/exonu/phosph_ase_sf"/>
</dbReference>
<dbReference type="PROSITE" id="PS50878">
    <property type="entry name" value="RT_POL"/>
    <property type="match status" value="1"/>
</dbReference>
<gene>
    <name evidence="2" type="ORF">FSB_LOCUS11868</name>
</gene>
<dbReference type="PANTHER" id="PTHR33116">
    <property type="entry name" value="REVERSE TRANSCRIPTASE ZINC-BINDING DOMAIN-CONTAINING PROTEIN-RELATED-RELATED"/>
    <property type="match status" value="1"/>
</dbReference>
<dbReference type="InterPro" id="IPR043502">
    <property type="entry name" value="DNA/RNA_pol_sf"/>
</dbReference>
<dbReference type="InterPro" id="IPR000477">
    <property type="entry name" value="RT_dom"/>
</dbReference>
<dbReference type="Pfam" id="PF00078">
    <property type="entry name" value="RVT_1"/>
    <property type="match status" value="1"/>
</dbReference>
<evidence type="ECO:0000259" key="1">
    <source>
        <dbReference type="PROSITE" id="PS50878"/>
    </source>
</evidence>
<name>A0A2N9EZ26_FAGSY</name>
<dbReference type="Pfam" id="PF14111">
    <property type="entry name" value="DUF4283"/>
    <property type="match status" value="1"/>
</dbReference>
<dbReference type="SUPFAM" id="SSF56672">
    <property type="entry name" value="DNA/RNA polymerases"/>
    <property type="match status" value="1"/>
</dbReference>
<sequence>MEEVMNQWERMSLTTKEDLKVDMSNAKGVAGGVLAAKFLTKRMINIDSIMRTLKPLWRTKGGLKGRDMGANKVLFLFDNIMEMERVLANGPWSFDKFLILLQRVNDDASFSSVVFDSCPFWVQIHDLPPRFMQADVCKKIGQTLGMVETVEDMDEGHGRGNYMRACIMIDITQPLCRGRKVWLGGAKDLWVSRGALTNEGETARIGVSTLSQNPWARNPVMESEPAGQETYSKGGPPRIPAKGPMLFTAQTGSPIQSNPARRHNVLILELSWAWEPTDSSGTHWYGKFVVPSRSQSGGLALFWSKGLPVSISSYSQHHIDAVLECQSVDAWRFTGFYRAPTVGGDFNELLSGDEKWGRLPRPEPQMIMFRKLVDDCGFMDLGFNGPPFTWWNKRNGAAKVLEQFEEVLDGVDSLVTEEMNHQLAQEFSTSEITQALNQMGALTALGPDGSLLKKINHTNICLIPKVQNPENVKDFRPISLCNVVYKIISKVIANKMKNFLPYIISETQSAFVPGRLISDNIVLAFETLHHMHQMKHGKIGFMALKLDMSKAYDRVEWIFLEKIMRKMGFHQRWVSLVMECVKTVSYSILINGEPRGYFHPKRGLRQGDPMSPYLFLLCTEGLNALLRKASLSNHIHGIALSWGGPKLTQLFFTDDSVLFCRASLQECNFILELLRKYERASGQQINQEKTTLFFSASTTAEVRAEIQDAIHLPVLQHYEAYLGLPSLLGRSKYASFANLKERVWRRVQGWQGRLLSQAGKEILIKAVVQAIPTYTMSCFKLPKKLCIDLERIVRNFWWGHKGDERKVHWVKWPTLCKSKFWGGMGFRDLMKFNNALLAKQVWRLIHNKESLLYKVFKEKNFPHCIVLEACFSTRASFAWKSILNARNVIKNGSRCCIGNGLSTRIWQDRWLPLPSHGKPLSPSAILPSEATVSLLIDPETGSWNKPLINRIFFPSDAELISSLVLSPLGMADKLVWGREQNGRYSVRSGYHMLCKSDQADEPGCFNRGQWKIFWQRLWSFPIPHKIHLFLWKICNNALPSLSNLHRRAPVWVLNALARKLARRHYPSLLEVMFGLFDVGSSISYEILDGKYQDPPTTIPQVGPAWKSPSQNLFKNLHSVDDAEAIAAMEAIKLAGEIGVLDVKVEGDSLSVCNALKLGKAEFASYGKHH</sequence>
<feature type="domain" description="Reverse transcriptase" evidence="1">
    <location>
        <begin position="444"/>
        <end position="726"/>
    </location>
</feature>
<reference evidence="2" key="1">
    <citation type="submission" date="2018-02" db="EMBL/GenBank/DDBJ databases">
        <authorList>
            <person name="Cohen D.B."/>
            <person name="Kent A.D."/>
        </authorList>
    </citation>
    <scope>NUCLEOTIDE SEQUENCE</scope>
</reference>
<evidence type="ECO:0000313" key="2">
    <source>
        <dbReference type="EMBL" id="SPC83986.1"/>
    </source>
</evidence>
<proteinExistence type="predicted"/>
<accession>A0A2N9EZ26</accession>
<dbReference type="SUPFAM" id="SSF56219">
    <property type="entry name" value="DNase I-like"/>
    <property type="match status" value="1"/>
</dbReference>
<dbReference type="InterPro" id="IPR025558">
    <property type="entry name" value="DUF4283"/>
</dbReference>
<dbReference type="EMBL" id="OIVN01000680">
    <property type="protein sequence ID" value="SPC83986.1"/>
    <property type="molecule type" value="Genomic_DNA"/>
</dbReference>
<protein>
    <recommendedName>
        <fullName evidence="1">Reverse transcriptase domain-containing protein</fullName>
    </recommendedName>
</protein>